<dbReference type="CDD" id="cd01045">
    <property type="entry name" value="Ferritin_like_AB"/>
    <property type="match status" value="1"/>
</dbReference>
<evidence type="ECO:0000313" key="2">
    <source>
        <dbReference type="EMBL" id="SDP44149.1"/>
    </source>
</evidence>
<dbReference type="SUPFAM" id="SSF47240">
    <property type="entry name" value="Ferritin-like"/>
    <property type="match status" value="1"/>
</dbReference>
<evidence type="ECO:0000313" key="3">
    <source>
        <dbReference type="Proteomes" id="UP000199073"/>
    </source>
</evidence>
<sequence>MELFTGKESVEESLVVAFGLEGGLKDFYLSMEKKSPVETARSLFTQLAKIETVHQGKLVDLYNELTGSRASQEDFSESIVSPALEGGMTTQEYLSRFNPDLSSIIDIVSMAMGIEAQALDLYQRASGKVKDKKARQALQQIADEERTHLQYLADYLDQNAS</sequence>
<organism evidence="2 3">
    <name type="scientific">Desulforhopalus singaporensis</name>
    <dbReference type="NCBI Taxonomy" id="91360"/>
    <lineage>
        <taxon>Bacteria</taxon>
        <taxon>Pseudomonadati</taxon>
        <taxon>Thermodesulfobacteriota</taxon>
        <taxon>Desulfobulbia</taxon>
        <taxon>Desulfobulbales</taxon>
        <taxon>Desulfocapsaceae</taxon>
        <taxon>Desulforhopalus</taxon>
    </lineage>
</organism>
<reference evidence="2 3" key="1">
    <citation type="submission" date="2016-10" db="EMBL/GenBank/DDBJ databases">
        <authorList>
            <person name="de Groot N.N."/>
        </authorList>
    </citation>
    <scope>NUCLEOTIDE SEQUENCE [LARGE SCALE GENOMIC DNA]</scope>
    <source>
        <strain evidence="2 3">DSM 12130</strain>
    </source>
</reference>
<evidence type="ECO:0000259" key="1">
    <source>
        <dbReference type="Pfam" id="PF02915"/>
    </source>
</evidence>
<dbReference type="PANTHER" id="PTHR33531:SF7">
    <property type="entry name" value="HYPOTHETICAL MEMBRANE PROTEIN, CONSERVED"/>
    <property type="match status" value="1"/>
</dbReference>
<dbReference type="InterPro" id="IPR009078">
    <property type="entry name" value="Ferritin-like_SF"/>
</dbReference>
<dbReference type="GO" id="GO:0046872">
    <property type="term" value="F:metal ion binding"/>
    <property type="evidence" value="ECO:0007669"/>
    <property type="project" value="InterPro"/>
</dbReference>
<dbReference type="EMBL" id="FNJI01000020">
    <property type="protein sequence ID" value="SDP44149.1"/>
    <property type="molecule type" value="Genomic_DNA"/>
</dbReference>
<keyword evidence="3" id="KW-1185">Reference proteome</keyword>
<dbReference type="AlphaFoldDB" id="A0A1H0SRI3"/>
<proteinExistence type="predicted"/>
<dbReference type="PANTHER" id="PTHR33531">
    <property type="entry name" value="RUBRERYTHRIN SUBFAMILY"/>
    <property type="match status" value="1"/>
</dbReference>
<dbReference type="Pfam" id="PF02915">
    <property type="entry name" value="Rubrerythrin"/>
    <property type="match status" value="1"/>
</dbReference>
<accession>A0A1H0SRI3</accession>
<protein>
    <submittedName>
        <fullName evidence="2">Rubrerythrin</fullName>
    </submittedName>
</protein>
<dbReference type="InterPro" id="IPR012347">
    <property type="entry name" value="Ferritin-like"/>
</dbReference>
<dbReference type="GO" id="GO:0016491">
    <property type="term" value="F:oxidoreductase activity"/>
    <property type="evidence" value="ECO:0007669"/>
    <property type="project" value="InterPro"/>
</dbReference>
<gene>
    <name evidence="2" type="ORF">SAMN05660330_02781</name>
</gene>
<name>A0A1H0SRI3_9BACT</name>
<dbReference type="Gene3D" id="1.20.1260.10">
    <property type="match status" value="1"/>
</dbReference>
<dbReference type="InterPro" id="IPR003251">
    <property type="entry name" value="Rr_diiron-bd_dom"/>
</dbReference>
<feature type="domain" description="Rubrerythrin diiron-binding" evidence="1">
    <location>
        <begin position="12"/>
        <end position="153"/>
    </location>
</feature>
<dbReference type="Proteomes" id="UP000199073">
    <property type="component" value="Unassembled WGS sequence"/>
</dbReference>
<dbReference type="STRING" id="91360.SAMN05660330_02781"/>